<name>A0A838CSG6_9BACI</name>
<dbReference type="RefSeq" id="WP_181471769.1">
    <property type="nucleotide sequence ID" value="NZ_JACEFG010000002.1"/>
</dbReference>
<evidence type="ECO:0000313" key="3">
    <source>
        <dbReference type="Proteomes" id="UP000571017"/>
    </source>
</evidence>
<dbReference type="EMBL" id="JACEFG010000002">
    <property type="protein sequence ID" value="MBA2174705.1"/>
    <property type="molecule type" value="Genomic_DNA"/>
</dbReference>
<dbReference type="Proteomes" id="UP000571017">
    <property type="component" value="Unassembled WGS sequence"/>
</dbReference>
<reference evidence="2 3" key="1">
    <citation type="journal article" date="2004" name="Extremophiles">
        <title>Halobacillus locisalis sp. nov., a halophilic bacterium isolated from a marine solar saltern of the Yellow Sea in Korea.</title>
        <authorList>
            <person name="Yoon J.H."/>
            <person name="Kang K.H."/>
            <person name="Oh T.K."/>
            <person name="Park Y.H."/>
        </authorList>
    </citation>
    <scope>NUCLEOTIDE SEQUENCE [LARGE SCALE GENOMIC DNA]</scope>
    <source>
        <strain evidence="2 3">KCTC 3788</strain>
    </source>
</reference>
<accession>A0A838CSG6</accession>
<comment type="caution">
    <text evidence="2">The sequence shown here is derived from an EMBL/GenBank/DDBJ whole genome shotgun (WGS) entry which is preliminary data.</text>
</comment>
<dbReference type="AlphaFoldDB" id="A0A838CSG6"/>
<gene>
    <name evidence="2" type="ORF">H0266_07345</name>
</gene>
<protein>
    <submittedName>
        <fullName evidence="2">Uncharacterized protein</fullName>
    </submittedName>
</protein>
<feature type="transmembrane region" description="Helical" evidence="1">
    <location>
        <begin position="33"/>
        <end position="51"/>
    </location>
</feature>
<keyword evidence="1" id="KW-1133">Transmembrane helix</keyword>
<keyword evidence="3" id="KW-1185">Reference proteome</keyword>
<proteinExistence type="predicted"/>
<feature type="transmembrane region" description="Helical" evidence="1">
    <location>
        <begin position="7"/>
        <end position="27"/>
    </location>
</feature>
<keyword evidence="1" id="KW-0812">Transmembrane</keyword>
<evidence type="ECO:0000313" key="2">
    <source>
        <dbReference type="EMBL" id="MBA2174705.1"/>
    </source>
</evidence>
<sequence>MKKQNQMLIILGTIGVCNLIAALILFVATPDPMAPLVLMASGILLIVGGYADRKERIKRNQQKKS</sequence>
<keyword evidence="1" id="KW-0472">Membrane</keyword>
<organism evidence="2 3">
    <name type="scientific">Halobacillus locisalis</name>
    <dbReference type="NCBI Taxonomy" id="220753"/>
    <lineage>
        <taxon>Bacteria</taxon>
        <taxon>Bacillati</taxon>
        <taxon>Bacillota</taxon>
        <taxon>Bacilli</taxon>
        <taxon>Bacillales</taxon>
        <taxon>Bacillaceae</taxon>
        <taxon>Halobacillus</taxon>
    </lineage>
</organism>
<evidence type="ECO:0000256" key="1">
    <source>
        <dbReference type="SAM" id="Phobius"/>
    </source>
</evidence>